<name>A0A1H5VKJ3_9RHOO</name>
<dbReference type="Proteomes" id="UP000185739">
    <property type="component" value="Chromosome"/>
</dbReference>
<organism evidence="1 2">
    <name type="scientific">Thauera chlorobenzoica</name>
    <dbReference type="NCBI Taxonomy" id="96773"/>
    <lineage>
        <taxon>Bacteria</taxon>
        <taxon>Pseudomonadati</taxon>
        <taxon>Pseudomonadota</taxon>
        <taxon>Betaproteobacteria</taxon>
        <taxon>Rhodocyclales</taxon>
        <taxon>Zoogloeaceae</taxon>
        <taxon>Thauera</taxon>
    </lineage>
</organism>
<gene>
    <name evidence="1" type="ORF">Tchl_2940</name>
</gene>
<evidence type="ECO:0000313" key="1">
    <source>
        <dbReference type="EMBL" id="APR05755.1"/>
    </source>
</evidence>
<dbReference type="EMBL" id="CP018839">
    <property type="protein sequence ID" value="APR05755.1"/>
    <property type="molecule type" value="Genomic_DNA"/>
</dbReference>
<protein>
    <submittedName>
        <fullName evidence="1">Uncharacterized protein</fullName>
    </submittedName>
</protein>
<proteinExistence type="predicted"/>
<reference evidence="1 2" key="1">
    <citation type="submission" date="2016-12" db="EMBL/GenBank/DDBJ databases">
        <title>Complete genome sequence of Thauera chlorobenzoica, a Betaproteobacterium degrading haloaromatics anaerobically to CO2 and halides.</title>
        <authorList>
            <person name="Goris T."/>
            <person name="Mergelsberg M."/>
            <person name="Boll M."/>
        </authorList>
    </citation>
    <scope>NUCLEOTIDE SEQUENCE [LARGE SCALE GENOMIC DNA]</scope>
    <source>
        <strain evidence="1 2">3CB1</strain>
    </source>
</reference>
<dbReference type="KEGG" id="tcl:Tchl_2940"/>
<dbReference type="SUPFAM" id="SSF56059">
    <property type="entry name" value="Glutathione synthetase ATP-binding domain-like"/>
    <property type="match status" value="1"/>
</dbReference>
<sequence length="466" mass="50441">MHPPLKLAPLPAPQLPAVPAPHASAPAFPPAGDAARLALALNRHCACRSLDRERLRRQLEAEPALLGLAADIAHSRPHLFSATAVFIPPATLQAMAELVAAIDTVVALPGFRAEALRRAPVIAQHDHGPRGVFMGFDFHLGDDGPQLIEINTNAGGALLNRALAHAQQACCTQIEPYLRPTADLDRLDAVWLQMFLDEWTLQRGGGRPARIAIVDEAPAQQYLHPEFLLFQHLFRSAGIDALITDPAGLDWHEGRLLHDGRAIDLVYNRLTDFYLESPALAPLRAAFEAGAVVLTPHPHAHALYADKRNLARLSDPAHLAALAVPAALIDRLAAGIPRTLEVTAAHADELWARRRGLFFKPATGFGSRAAYRGDKLTRRVWQDIIAGAYVAQTIVLPSERLVNVDGQDSELKLDVRAYTYAGRIQLVAARLYIGQTTNFRTPGGGFAPVFLTGDENTARPAADVAA</sequence>
<evidence type="ECO:0000313" key="2">
    <source>
        <dbReference type="Proteomes" id="UP000185739"/>
    </source>
</evidence>
<dbReference type="STRING" id="96773.Tchl_2940"/>
<dbReference type="RefSeq" id="WP_232311599.1">
    <property type="nucleotide sequence ID" value="NZ_CP018839.1"/>
</dbReference>
<accession>A0A1H5VKJ3</accession>
<keyword evidence="2" id="KW-1185">Reference proteome</keyword>
<dbReference type="AlphaFoldDB" id="A0A1H5VKJ3"/>